<comment type="caution">
    <text evidence="2">The sequence shown here is derived from an EMBL/GenBank/DDBJ whole genome shotgun (WGS) entry which is preliminary data.</text>
</comment>
<dbReference type="EMBL" id="CAJJDN010000083">
    <property type="protein sequence ID" value="CAD8104940.1"/>
    <property type="molecule type" value="Genomic_DNA"/>
</dbReference>
<name>A0A8S1PNA9_9CILI</name>
<protein>
    <recommendedName>
        <fullName evidence="1">RNA polymerase subunit H/Rpb5 C-terminal domain-containing protein</fullName>
    </recommendedName>
</protein>
<keyword evidence="3" id="KW-1185">Reference proteome</keyword>
<evidence type="ECO:0000313" key="2">
    <source>
        <dbReference type="EMBL" id="CAD8104940.1"/>
    </source>
</evidence>
<reference evidence="2" key="1">
    <citation type="submission" date="2021-01" db="EMBL/GenBank/DDBJ databases">
        <authorList>
            <consortium name="Genoscope - CEA"/>
            <person name="William W."/>
        </authorList>
    </citation>
    <scope>NUCLEOTIDE SEQUENCE</scope>
</reference>
<dbReference type="GO" id="GO:0006351">
    <property type="term" value="P:DNA-templated transcription"/>
    <property type="evidence" value="ECO:0007669"/>
    <property type="project" value="InterPro"/>
</dbReference>
<dbReference type="OrthoDB" id="248779at2759"/>
<dbReference type="Pfam" id="PF01191">
    <property type="entry name" value="RNA_pol_Rpb5_C"/>
    <property type="match status" value="1"/>
</dbReference>
<dbReference type="AlphaFoldDB" id="A0A8S1PNA9"/>
<dbReference type="InterPro" id="IPR000783">
    <property type="entry name" value="RNA_pol_subH/Rpb5_C"/>
</dbReference>
<dbReference type="GO" id="GO:0003677">
    <property type="term" value="F:DNA binding"/>
    <property type="evidence" value="ECO:0007669"/>
    <property type="project" value="InterPro"/>
</dbReference>
<evidence type="ECO:0000259" key="1">
    <source>
        <dbReference type="Pfam" id="PF01191"/>
    </source>
</evidence>
<evidence type="ECO:0000313" key="3">
    <source>
        <dbReference type="Proteomes" id="UP000692954"/>
    </source>
</evidence>
<dbReference type="Proteomes" id="UP000692954">
    <property type="component" value="Unassembled WGS sequence"/>
</dbReference>
<dbReference type="GO" id="GO:0003899">
    <property type="term" value="F:DNA-directed RNA polymerase activity"/>
    <property type="evidence" value="ECO:0007669"/>
    <property type="project" value="InterPro"/>
</dbReference>
<feature type="domain" description="RNA polymerase subunit H/Rpb5 C-terminal" evidence="1">
    <location>
        <begin position="71"/>
        <end position="118"/>
    </location>
</feature>
<accession>A0A8S1PNA9</accession>
<organism evidence="2 3">
    <name type="scientific">Paramecium sonneborni</name>
    <dbReference type="NCBI Taxonomy" id="65129"/>
    <lineage>
        <taxon>Eukaryota</taxon>
        <taxon>Sar</taxon>
        <taxon>Alveolata</taxon>
        <taxon>Ciliophora</taxon>
        <taxon>Intramacronucleata</taxon>
        <taxon>Oligohymenophorea</taxon>
        <taxon>Peniculida</taxon>
        <taxon>Parameciidae</taxon>
        <taxon>Paramecium</taxon>
    </lineage>
</organism>
<proteinExistence type="predicted"/>
<sequence>MVFPTYTSATKIQVENKKARLFKDQINSIQSYSFEKMIQFMMLQNMNQQLNIQYQMKKKKKQYQSLVIIKTIYGLVDNQLPRILKSVPIVKFLRLSNGVVVKIVRKSETAGLYVTYRIAV</sequence>
<gene>
    <name evidence="2" type="ORF">PSON_ATCC_30995.1.T0830096</name>
</gene>